<evidence type="ECO:0000256" key="1">
    <source>
        <dbReference type="SAM" id="Phobius"/>
    </source>
</evidence>
<feature type="transmembrane region" description="Helical" evidence="1">
    <location>
        <begin position="619"/>
        <end position="639"/>
    </location>
</feature>
<evidence type="ECO:0000313" key="3">
    <source>
        <dbReference type="EMBL" id="SMP40475.1"/>
    </source>
</evidence>
<sequence length="704" mass="75730">MKLTWSRLARLSRKELRETLRDRRTILTLVLMPLLVYPLLSMALNRFLLSTGGPGESGFVVGVETSDEGDWLTSLINDPRSQPPEEIVKASGGNLAEFKVVVTDGTTPSEALLANDLDIAAKLEITAGEPSSITVTAFNGDQASHSARRILVERLQWLKLRDAVDLLKRVVPQFDTFDVHTDEIGEKPSGNVLGSVIPLVLVLMTITGAVYPAIDLTAGERERGTMEALMASPVPRWWLLLAKYIAVVTVALLTAIANLGAMYTTLTLTGLMPMLAGDGAGMGLSQVVQILMLLVLFSAFFAAVLLSLTSFARSFKEAQAYLIPVMLLSLAPAMLSLMPGIKLAGPLAVAPLINIVLLAREILSGDVPVLGASIAVVTTILYAAAALAIAAKLFGSDAVNRTSERSIGSLFRRPAQSSLVPNAGEAGMVLALLLPASFVVSNALMHWLRGQEGPVNVGLQLVLNACGLILAFGMIPLAATYLGRHRYRSTYRITKARLGYFAGAIVLALGGWAFAHEALVLADQWGIALLNEDQMERTRGLLDKWKTISPVLLLATMALAPAVVEELCFRGYLFSAFSTVLRPWQTIAVTSVLFGLFHVFVGSTLLVERFLPTTLLGFLLGWLAYRSGSVLPGMLMHFLHNGLLELVARYHEKLDFLGADLEASRHLPITWLALAGGFVVVGIVLVLLTKRPEPTSATVAVDGV</sequence>
<evidence type="ECO:0000259" key="2">
    <source>
        <dbReference type="Pfam" id="PF02517"/>
    </source>
</evidence>
<dbReference type="Pfam" id="PF12679">
    <property type="entry name" value="ABC2_membrane_2"/>
    <property type="match status" value="1"/>
</dbReference>
<dbReference type="InterPro" id="IPR003675">
    <property type="entry name" value="Rce1/LyrA-like_dom"/>
</dbReference>
<feature type="transmembrane region" description="Helical" evidence="1">
    <location>
        <begin position="196"/>
        <end position="216"/>
    </location>
</feature>
<keyword evidence="1" id="KW-1133">Transmembrane helix</keyword>
<feature type="domain" description="CAAX prenyl protease 2/Lysostaphin resistance protein A-like" evidence="2">
    <location>
        <begin position="549"/>
        <end position="642"/>
    </location>
</feature>
<feature type="transmembrane region" description="Helical" evidence="1">
    <location>
        <begin position="457"/>
        <end position="478"/>
    </location>
</feature>
<feature type="transmembrane region" description="Helical" evidence="1">
    <location>
        <begin position="426"/>
        <end position="445"/>
    </location>
</feature>
<proteinExistence type="predicted"/>
<accession>A0ABY1PQ58</accession>
<feature type="transmembrane region" description="Helical" evidence="1">
    <location>
        <begin position="370"/>
        <end position="391"/>
    </location>
</feature>
<comment type="caution">
    <text evidence="3">The sequence shown here is derived from an EMBL/GenBank/DDBJ whole genome shotgun (WGS) entry which is preliminary data.</text>
</comment>
<feature type="transmembrane region" description="Helical" evidence="1">
    <location>
        <begin position="498"/>
        <end position="515"/>
    </location>
</feature>
<dbReference type="Proteomes" id="UP001158067">
    <property type="component" value="Unassembled WGS sequence"/>
</dbReference>
<keyword evidence="1" id="KW-0472">Membrane</keyword>
<feature type="transmembrane region" description="Helical" evidence="1">
    <location>
        <begin position="320"/>
        <end position="337"/>
    </location>
</feature>
<dbReference type="PANTHER" id="PTHR43471">
    <property type="entry name" value="ABC TRANSPORTER PERMEASE"/>
    <property type="match status" value="1"/>
</dbReference>
<feature type="transmembrane region" description="Helical" evidence="1">
    <location>
        <begin position="669"/>
        <end position="688"/>
    </location>
</feature>
<dbReference type="Pfam" id="PF02517">
    <property type="entry name" value="Rce1-like"/>
    <property type="match status" value="1"/>
</dbReference>
<keyword evidence="1" id="KW-0812">Transmembrane</keyword>
<reference evidence="3 4" key="1">
    <citation type="submission" date="2017-05" db="EMBL/GenBank/DDBJ databases">
        <authorList>
            <person name="Varghese N."/>
            <person name="Submissions S."/>
        </authorList>
    </citation>
    <scope>NUCLEOTIDE SEQUENCE [LARGE SCALE GENOMIC DNA]</scope>
    <source>
        <strain evidence="3 4">DSM 25457</strain>
    </source>
</reference>
<protein>
    <submittedName>
        <fullName evidence="3">ABC-2 type transport system permease protein/sodium transport system permease protein</fullName>
    </submittedName>
</protein>
<gene>
    <name evidence="3" type="ORF">SAMN06265222_101447</name>
</gene>
<name>A0ABY1PQ58_9BACT</name>
<dbReference type="EMBL" id="FXUG01000001">
    <property type="protein sequence ID" value="SMP40475.1"/>
    <property type="molecule type" value="Genomic_DNA"/>
</dbReference>
<evidence type="ECO:0000313" key="4">
    <source>
        <dbReference type="Proteomes" id="UP001158067"/>
    </source>
</evidence>
<feature type="transmembrane region" description="Helical" evidence="1">
    <location>
        <begin position="584"/>
        <end position="607"/>
    </location>
</feature>
<feature type="transmembrane region" description="Helical" evidence="1">
    <location>
        <begin position="283"/>
        <end position="308"/>
    </location>
</feature>
<dbReference type="RefSeq" id="WP_283430681.1">
    <property type="nucleotide sequence ID" value="NZ_FXUG01000001.1"/>
</dbReference>
<feature type="transmembrane region" description="Helical" evidence="1">
    <location>
        <begin position="26"/>
        <end position="44"/>
    </location>
</feature>
<organism evidence="3 4">
    <name type="scientific">Neorhodopirellula lusitana</name>
    <dbReference type="NCBI Taxonomy" id="445327"/>
    <lineage>
        <taxon>Bacteria</taxon>
        <taxon>Pseudomonadati</taxon>
        <taxon>Planctomycetota</taxon>
        <taxon>Planctomycetia</taxon>
        <taxon>Pirellulales</taxon>
        <taxon>Pirellulaceae</taxon>
        <taxon>Neorhodopirellula</taxon>
    </lineage>
</organism>
<dbReference type="NCBIfam" id="NF041647">
    <property type="entry name" value="ABC_perm_CPBP"/>
    <property type="match status" value="1"/>
</dbReference>
<keyword evidence="4" id="KW-1185">Reference proteome</keyword>
<feature type="transmembrane region" description="Helical" evidence="1">
    <location>
        <begin position="237"/>
        <end position="263"/>
    </location>
</feature>
<dbReference type="PANTHER" id="PTHR43471:SF3">
    <property type="entry name" value="ABC TRANSPORTER PERMEASE PROTEIN NATB"/>
    <property type="match status" value="1"/>
</dbReference>